<keyword evidence="2 15" id="KW-0813">Transport</keyword>
<evidence type="ECO:0000256" key="4">
    <source>
        <dbReference type="ARBA" id="ARBA00022547"/>
    </source>
</evidence>
<dbReference type="RefSeq" id="WP_067057321.1">
    <property type="nucleotide sequence ID" value="NZ_CP171125.1"/>
</dbReference>
<keyword evidence="7 15" id="KW-1133">Transmembrane helix</keyword>
<dbReference type="NCBIfam" id="NF004411">
    <property type="entry name" value="PRK05759.1-2"/>
    <property type="match status" value="1"/>
</dbReference>
<evidence type="ECO:0000256" key="10">
    <source>
        <dbReference type="ARBA" id="ARBA00023310"/>
    </source>
</evidence>
<keyword evidence="4 15" id="KW-0138">CF(0)</keyword>
<sequence>MNINATLLGQAIAFALFVMFCMKFVWPPLANAIAERQRKIEEGLSAAERAKADLASAGQTAEQEIAAAKAKAAQLIDQANRSANQMLEDARVQAAAEGERIRQQAHDAVDQEINKAREDLRKQVAELAVLGAQKILQQQVDPAAHAKMLDELAAQL</sequence>
<dbReference type="InterPro" id="IPR005864">
    <property type="entry name" value="ATP_synth_F0_bsu_bac"/>
</dbReference>
<dbReference type="SUPFAM" id="SSF81573">
    <property type="entry name" value="F1F0 ATP synthase subunit B, membrane domain"/>
    <property type="match status" value="1"/>
</dbReference>
<dbReference type="GO" id="GO:0005886">
    <property type="term" value="C:plasma membrane"/>
    <property type="evidence" value="ECO:0007669"/>
    <property type="project" value="UniProtKB-SubCell"/>
</dbReference>
<dbReference type="GO" id="GO:0012505">
    <property type="term" value="C:endomembrane system"/>
    <property type="evidence" value="ECO:0007669"/>
    <property type="project" value="UniProtKB-SubCell"/>
</dbReference>
<evidence type="ECO:0000256" key="14">
    <source>
        <dbReference type="ARBA" id="ARBA00037847"/>
    </source>
</evidence>
<dbReference type="EMBL" id="UGQA01000001">
    <property type="protein sequence ID" value="STY96109.1"/>
    <property type="molecule type" value="Genomic_DNA"/>
</dbReference>
<evidence type="ECO:0000256" key="3">
    <source>
        <dbReference type="ARBA" id="ARBA00022475"/>
    </source>
</evidence>
<keyword evidence="8 15" id="KW-0406">Ion transport</keyword>
<keyword evidence="9 15" id="KW-0472">Membrane</keyword>
<comment type="subcellular location">
    <subcellularLocation>
        <location evidence="15">Cell membrane</location>
        <topology evidence="15">Single-pass membrane protein</topology>
    </subcellularLocation>
    <subcellularLocation>
        <location evidence="14">Endomembrane system</location>
        <topology evidence="14">Single-pass membrane protein</topology>
    </subcellularLocation>
</comment>
<evidence type="ECO:0000313" key="22">
    <source>
        <dbReference type="Proteomes" id="UP000092616"/>
    </source>
</evidence>
<dbReference type="GO" id="GO:0046933">
    <property type="term" value="F:proton-transporting ATP synthase activity, rotational mechanism"/>
    <property type="evidence" value="ECO:0007669"/>
    <property type="project" value="UniProtKB-UniRule"/>
</dbReference>
<evidence type="ECO:0000256" key="9">
    <source>
        <dbReference type="ARBA" id="ARBA00023136"/>
    </source>
</evidence>
<dbReference type="Gene3D" id="1.20.5.620">
    <property type="entry name" value="F1F0 ATP synthase subunit B, membrane domain"/>
    <property type="match status" value="1"/>
</dbReference>
<reference evidence="18 21" key="2">
    <citation type="submission" date="2016-06" db="EMBL/GenBank/DDBJ databases">
        <title>Draft genome of Moraxella atlantae CCUG 66109.</title>
        <authorList>
            <person name="Salva-Serra F."/>
            <person name="Engstrom-Jakobsson H."/>
            <person name="Thorell K."/>
            <person name="Gonzales-Siles L."/>
            <person name="Karlsson R."/>
            <person name="Boulund F."/>
            <person name="Engstrand L."/>
            <person name="Kristiansson E."/>
            <person name="Moore E."/>
        </authorList>
    </citation>
    <scope>NUCLEOTIDE SEQUENCE [LARGE SCALE GENOMIC DNA]</scope>
    <source>
        <strain evidence="18 21">CCUG 66109</strain>
    </source>
</reference>
<evidence type="ECO:0000313" key="19">
    <source>
        <dbReference type="EMBL" id="OBX80121.1"/>
    </source>
</evidence>
<reference evidence="20 23" key="3">
    <citation type="submission" date="2018-06" db="EMBL/GenBank/DDBJ databases">
        <authorList>
            <consortium name="Pathogen Informatics"/>
            <person name="Doyle S."/>
        </authorList>
    </citation>
    <scope>NUCLEOTIDE SEQUENCE [LARGE SCALE GENOMIC DNA]</scope>
    <source>
        <strain evidence="20 23">NCTC11091</strain>
    </source>
</reference>
<evidence type="ECO:0000313" key="21">
    <source>
        <dbReference type="Proteomes" id="UP000092508"/>
    </source>
</evidence>
<evidence type="ECO:0000256" key="5">
    <source>
        <dbReference type="ARBA" id="ARBA00022692"/>
    </source>
</evidence>
<keyword evidence="6 15" id="KW-0375">Hydrogen ion transport</keyword>
<dbReference type="InterPro" id="IPR002146">
    <property type="entry name" value="ATP_synth_b/b'su_bac/chlpt"/>
</dbReference>
<proteinExistence type="inferred from homology"/>
<dbReference type="Proteomes" id="UP000255193">
    <property type="component" value="Unassembled WGS sequence"/>
</dbReference>
<evidence type="ECO:0000256" key="7">
    <source>
        <dbReference type="ARBA" id="ARBA00022989"/>
    </source>
</evidence>
<protein>
    <recommendedName>
        <fullName evidence="15">ATP synthase subunit b</fullName>
    </recommendedName>
    <alternativeName>
        <fullName evidence="15">ATP synthase F(0) sector subunit b</fullName>
    </alternativeName>
    <alternativeName>
        <fullName evidence="15">ATPase subunit I</fullName>
    </alternativeName>
    <alternativeName>
        <fullName evidence="15">F-type ATPase subunit b</fullName>
        <shortName evidence="15">F-ATPase subunit b</shortName>
    </alternativeName>
</protein>
<dbReference type="HAMAP" id="MF_01398">
    <property type="entry name" value="ATP_synth_b_bprime"/>
    <property type="match status" value="1"/>
</dbReference>
<comment type="subunit">
    <text evidence="15">F-type ATPases have 2 components, F(1) - the catalytic core - and F(0) - the membrane proton channel. F(1) has five subunits: alpha(3), beta(3), gamma(1), delta(1), epsilon(1). F(0) has three main subunits: a(1), b(2) and c(10-14). The alpha and beta chains form an alternating ring which encloses part of the gamma chain. F(1) is attached to F(0) by a central stalk formed by the gamma and epsilon chains, while a peripheral stalk is formed by the delta and b chains.</text>
</comment>
<dbReference type="PANTHER" id="PTHR33445:SF1">
    <property type="entry name" value="ATP SYNTHASE SUBUNIT B"/>
    <property type="match status" value="1"/>
</dbReference>
<evidence type="ECO:0000256" key="13">
    <source>
        <dbReference type="ARBA" id="ARBA00026054"/>
    </source>
</evidence>
<dbReference type="NCBIfam" id="TIGR01144">
    <property type="entry name" value="ATP_synt_b"/>
    <property type="match status" value="1"/>
</dbReference>
<name>A0A1B8QE63_9GAMM</name>
<evidence type="ECO:0000313" key="20">
    <source>
        <dbReference type="EMBL" id="STY96109.1"/>
    </source>
</evidence>
<dbReference type="EMBL" id="LZNA01000037">
    <property type="protein sequence ID" value="OBX80121.1"/>
    <property type="molecule type" value="Genomic_DNA"/>
</dbReference>
<evidence type="ECO:0000256" key="2">
    <source>
        <dbReference type="ARBA" id="ARBA00022448"/>
    </source>
</evidence>
<keyword evidence="5 15" id="KW-0812">Transmembrane</keyword>
<evidence type="ECO:0000256" key="17">
    <source>
        <dbReference type="SAM" id="Coils"/>
    </source>
</evidence>
<gene>
    <name evidence="15 20" type="primary">atpF</name>
    <name evidence="19" type="ORF">A9306_07655</name>
    <name evidence="18" type="ORF">A9308_05005</name>
    <name evidence="20" type="ORF">NCTC11091_01919</name>
</gene>
<evidence type="ECO:0000256" key="11">
    <source>
        <dbReference type="ARBA" id="ARBA00025198"/>
    </source>
</evidence>
<dbReference type="PANTHER" id="PTHR33445">
    <property type="entry name" value="ATP SYNTHASE SUBUNIT B', CHLOROPLASTIC"/>
    <property type="match status" value="1"/>
</dbReference>
<comment type="function">
    <text evidence="11 15">F(1)F(0) ATP synthase produces ATP from ADP in the presence of a proton or sodium gradient. F-type ATPases consist of two structural domains, F(1) containing the extramembraneous catalytic core and F(0) containing the membrane proton channel, linked together by a central stalk and a peripheral stalk. During catalysis, ATP synthesis in the catalytic domain of F(1) is coupled via a rotary mechanism of the central stalk subunits to proton translocation.</text>
</comment>
<keyword evidence="10 15" id="KW-0066">ATP synthesis</keyword>
<dbReference type="OrthoDB" id="9788020at2"/>
<dbReference type="GO" id="GO:0045259">
    <property type="term" value="C:proton-transporting ATP synthase complex"/>
    <property type="evidence" value="ECO:0007669"/>
    <property type="project" value="UniProtKB-KW"/>
</dbReference>
<evidence type="ECO:0000256" key="8">
    <source>
        <dbReference type="ARBA" id="ARBA00023065"/>
    </source>
</evidence>
<evidence type="ECO:0000256" key="16">
    <source>
        <dbReference type="RuleBase" id="RU003848"/>
    </source>
</evidence>
<dbReference type="Pfam" id="PF00430">
    <property type="entry name" value="ATP-synt_B"/>
    <property type="match status" value="1"/>
</dbReference>
<dbReference type="Proteomes" id="UP000092616">
    <property type="component" value="Unassembled WGS sequence"/>
</dbReference>
<comment type="subunit">
    <text evidence="13">F-type ATPases have 2 components, F(1) - the catalytic core - and F(0) - the membrane proton channel. F(1) has five subunits: alpha(3), beta(3), gamma(1), delta(1), epsilon(1). F(0) has four main subunits: a(1), b(2) and c(10-14). The alpha and beta chains form an alternating ring which encloses part of the gamma chain. F(1) is attached to F(0) by a central stalk formed by the gamma and epsilon chains, while a peripheral stalk is formed by the delta and b chains.</text>
</comment>
<dbReference type="InterPro" id="IPR050059">
    <property type="entry name" value="ATP_synthase_B_chain"/>
</dbReference>
<dbReference type="GO" id="GO:0046961">
    <property type="term" value="F:proton-transporting ATPase activity, rotational mechanism"/>
    <property type="evidence" value="ECO:0007669"/>
    <property type="project" value="TreeGrafter"/>
</dbReference>
<comment type="similarity">
    <text evidence="1 15 16">Belongs to the ATPase B chain family.</text>
</comment>
<evidence type="ECO:0000313" key="18">
    <source>
        <dbReference type="EMBL" id="OBX79967.1"/>
    </source>
</evidence>
<dbReference type="STRING" id="34059.A9308_05005"/>
<evidence type="ECO:0000256" key="1">
    <source>
        <dbReference type="ARBA" id="ARBA00005513"/>
    </source>
</evidence>
<comment type="function">
    <text evidence="12">Component of the F(0) channel, it forms part of the peripheral stalk, linking F(1) to F(0). The b'-subunit is a diverged and duplicated form of b found in plants and photosynthetic bacteria.</text>
</comment>
<dbReference type="InterPro" id="IPR028987">
    <property type="entry name" value="ATP_synth_B-like_membr_sf"/>
</dbReference>
<feature type="coiled-coil region" evidence="17">
    <location>
        <begin position="58"/>
        <end position="126"/>
    </location>
</feature>
<evidence type="ECO:0000313" key="23">
    <source>
        <dbReference type="Proteomes" id="UP000255193"/>
    </source>
</evidence>
<organism evidence="18 21">
    <name type="scientific">Faucicola atlantae</name>
    <dbReference type="NCBI Taxonomy" id="34059"/>
    <lineage>
        <taxon>Bacteria</taxon>
        <taxon>Pseudomonadati</taxon>
        <taxon>Pseudomonadota</taxon>
        <taxon>Gammaproteobacteria</taxon>
        <taxon>Moraxellales</taxon>
        <taxon>Moraxellaceae</taxon>
        <taxon>Faucicola</taxon>
    </lineage>
</organism>
<dbReference type="EMBL" id="LZMZ01000009">
    <property type="protein sequence ID" value="OBX79967.1"/>
    <property type="molecule type" value="Genomic_DNA"/>
</dbReference>
<evidence type="ECO:0000256" key="12">
    <source>
        <dbReference type="ARBA" id="ARBA00025614"/>
    </source>
</evidence>
<evidence type="ECO:0000256" key="15">
    <source>
        <dbReference type="HAMAP-Rule" id="MF_01398"/>
    </source>
</evidence>
<dbReference type="Proteomes" id="UP000092508">
    <property type="component" value="Unassembled WGS sequence"/>
</dbReference>
<keyword evidence="22" id="KW-1185">Reference proteome</keyword>
<keyword evidence="17" id="KW-0175">Coiled coil</keyword>
<dbReference type="AlphaFoldDB" id="A0A1B8QE63"/>
<evidence type="ECO:0000256" key="6">
    <source>
        <dbReference type="ARBA" id="ARBA00022781"/>
    </source>
</evidence>
<accession>A0A1B8QE63</accession>
<dbReference type="CDD" id="cd06503">
    <property type="entry name" value="ATP-synt_Fo_b"/>
    <property type="match status" value="1"/>
</dbReference>
<reference evidence="19 22" key="1">
    <citation type="submission" date="2016-06" db="EMBL/GenBank/DDBJ databases">
        <title>Draft genome of Moraxella atlantae CCUG 59586.</title>
        <authorList>
            <person name="Salva-Serra F."/>
            <person name="Engstrom-Jakobsson H."/>
            <person name="Thorell K."/>
            <person name="Gonzales-Siles L."/>
            <person name="Karlsson R."/>
            <person name="Boulund F."/>
            <person name="Engstrand L."/>
            <person name="Kristiansson E."/>
            <person name="Moore E."/>
        </authorList>
    </citation>
    <scope>NUCLEOTIDE SEQUENCE [LARGE SCALE GENOMIC DNA]</scope>
    <source>
        <strain evidence="19 22">CCUG 59586</strain>
    </source>
</reference>
<keyword evidence="3 15" id="KW-1003">Cell membrane</keyword>